<protein>
    <submittedName>
        <fullName evidence="1">Uncharacterized protein</fullName>
    </submittedName>
</protein>
<proteinExistence type="predicted"/>
<evidence type="ECO:0000313" key="2">
    <source>
        <dbReference type="Proteomes" id="UP000277570"/>
    </source>
</evidence>
<comment type="caution">
    <text evidence="1">The sequence shown here is derived from an EMBL/GenBank/DDBJ whole genome shotgun (WGS) entry which is preliminary data.</text>
</comment>
<reference evidence="1 2" key="1">
    <citation type="submission" date="2018-11" db="EMBL/GenBank/DDBJ databases">
        <authorList>
            <consortium name="Pathogen Informatics"/>
        </authorList>
    </citation>
    <scope>NUCLEOTIDE SEQUENCE [LARGE SCALE GENOMIC DNA]</scope>
    <source>
        <strain evidence="1 2">NCTC10913</strain>
    </source>
</reference>
<dbReference type="RefSeq" id="WP_125148235.1">
    <property type="nucleotide sequence ID" value="NZ_UYIN01000004.1"/>
</dbReference>
<evidence type="ECO:0000313" key="1">
    <source>
        <dbReference type="EMBL" id="VDG71132.1"/>
    </source>
</evidence>
<dbReference type="EMBL" id="UYIN01000004">
    <property type="protein sequence ID" value="VDG71132.1"/>
    <property type="molecule type" value="Genomic_DNA"/>
</dbReference>
<dbReference type="Proteomes" id="UP000277570">
    <property type="component" value="Unassembled WGS sequence"/>
</dbReference>
<gene>
    <name evidence="1" type="ORF">NCTC10913_01492</name>
</gene>
<sequence length="77" mass="9001">MEKQDKEKETAPSRAAQDKLIYTNLFHKLEIKNGRIKLDDFSIKGVTGYEIKRESFEPKSLIELSLKINIKDFEIET</sequence>
<keyword evidence="2" id="KW-1185">Reference proteome</keyword>
<name>A0ABY6SS60_9CLOT</name>
<organism evidence="1 2">
    <name type="scientific">Clostridium carnis</name>
    <dbReference type="NCBI Taxonomy" id="1530"/>
    <lineage>
        <taxon>Bacteria</taxon>
        <taxon>Bacillati</taxon>
        <taxon>Bacillota</taxon>
        <taxon>Clostridia</taxon>
        <taxon>Eubacteriales</taxon>
        <taxon>Clostridiaceae</taxon>
        <taxon>Clostridium</taxon>
    </lineage>
</organism>
<accession>A0ABY6SS60</accession>